<reference evidence="2 3" key="1">
    <citation type="submission" date="2024-01" db="EMBL/GenBank/DDBJ databases">
        <title>Complete genome of Cladobotryum mycophilum ATHUM6906.</title>
        <authorList>
            <person name="Christinaki A.C."/>
            <person name="Myridakis A.I."/>
            <person name="Kouvelis V.N."/>
        </authorList>
    </citation>
    <scope>NUCLEOTIDE SEQUENCE [LARGE SCALE GENOMIC DNA]</scope>
    <source>
        <strain evidence="2 3">ATHUM6906</strain>
    </source>
</reference>
<accession>A0ABR0STR7</accession>
<evidence type="ECO:0000313" key="2">
    <source>
        <dbReference type="EMBL" id="KAK5995519.1"/>
    </source>
</evidence>
<dbReference type="Proteomes" id="UP001338125">
    <property type="component" value="Unassembled WGS sequence"/>
</dbReference>
<feature type="compositionally biased region" description="Polar residues" evidence="1">
    <location>
        <begin position="1"/>
        <end position="16"/>
    </location>
</feature>
<feature type="compositionally biased region" description="Polar residues" evidence="1">
    <location>
        <begin position="132"/>
        <end position="146"/>
    </location>
</feature>
<evidence type="ECO:0000313" key="3">
    <source>
        <dbReference type="Proteomes" id="UP001338125"/>
    </source>
</evidence>
<comment type="caution">
    <text evidence="2">The sequence shown here is derived from an EMBL/GenBank/DDBJ whole genome shotgun (WGS) entry which is preliminary data.</text>
</comment>
<keyword evidence="3" id="KW-1185">Reference proteome</keyword>
<feature type="compositionally biased region" description="Basic residues" evidence="1">
    <location>
        <begin position="49"/>
        <end position="60"/>
    </location>
</feature>
<feature type="compositionally biased region" description="Basic and acidic residues" evidence="1">
    <location>
        <begin position="151"/>
        <end position="160"/>
    </location>
</feature>
<feature type="compositionally biased region" description="Polar residues" evidence="1">
    <location>
        <begin position="365"/>
        <end position="397"/>
    </location>
</feature>
<organism evidence="2 3">
    <name type="scientific">Cladobotryum mycophilum</name>
    <dbReference type="NCBI Taxonomy" id="491253"/>
    <lineage>
        <taxon>Eukaryota</taxon>
        <taxon>Fungi</taxon>
        <taxon>Dikarya</taxon>
        <taxon>Ascomycota</taxon>
        <taxon>Pezizomycotina</taxon>
        <taxon>Sordariomycetes</taxon>
        <taxon>Hypocreomycetidae</taxon>
        <taxon>Hypocreales</taxon>
        <taxon>Hypocreaceae</taxon>
        <taxon>Cladobotryum</taxon>
    </lineage>
</organism>
<proteinExistence type="predicted"/>
<protein>
    <submittedName>
        <fullName evidence="2">Uncharacterized protein</fullName>
    </submittedName>
</protein>
<feature type="compositionally biased region" description="Low complexity" evidence="1">
    <location>
        <begin position="299"/>
        <end position="314"/>
    </location>
</feature>
<feature type="compositionally biased region" description="Polar residues" evidence="1">
    <location>
        <begin position="165"/>
        <end position="174"/>
    </location>
</feature>
<gene>
    <name evidence="2" type="ORF">PT974_03928</name>
</gene>
<sequence length="585" mass="62481">MASSNPFRKSLSQSENRFPPIDSIDTAQTLSGKPNFHNDDDESLPAPNHARRKKSLKKVRVLSPPPRSPESPEWPGHAPPPSELFAATYPQDPFSTAVSDDNVWVNKTTPPPHQPALPQTQIQWPSADARNPAQSPVNPFSKTPQDGVNLKQERRDEGEALKAANTASRRSLNVDSFRRLLMTGAASPPNSPPPSDSSSEQYEAEAQAIPYDSRMGVPGSNVSRPESHSGNPDKTGAIRETPATAQPAREKKPPPPPPSSRHGKSLKADGKELGLGITVNNDNLSASLGLAESSRPPISRGSTSDSSDTSFSRDLIIKALDPELNIPVTPDQEKPNPLASAPNSNKKPVPAPPPRRGHARAESRALNTNRSTRSTSNPQDSDPPSRTSMDSNPSRPSSIRHGVTAPVPPPPRRPNIGPRQLSITPLASISSSNATLHTEPDHYTTVPESPITRESPTAQTKPLVKPPPPPTRQPSTRRAPSIHSIDTSSRRVSADGKTRDTMAPPPPPPPARHRGSSQSSLNGPPTITGIDGIPKSVPSLDGPTSLRDSKPVPTSPAADFGKSNDILADLDALQREVDALRGKMS</sequence>
<dbReference type="EMBL" id="JAVFKD010000004">
    <property type="protein sequence ID" value="KAK5995519.1"/>
    <property type="molecule type" value="Genomic_DNA"/>
</dbReference>
<feature type="compositionally biased region" description="Polar residues" evidence="1">
    <location>
        <begin position="516"/>
        <end position="525"/>
    </location>
</feature>
<feature type="compositionally biased region" description="Basic and acidic residues" evidence="1">
    <location>
        <begin position="488"/>
        <end position="500"/>
    </location>
</feature>
<feature type="compositionally biased region" description="Polar residues" evidence="1">
    <location>
        <begin position="421"/>
        <end position="436"/>
    </location>
</feature>
<evidence type="ECO:0000256" key="1">
    <source>
        <dbReference type="SAM" id="MobiDB-lite"/>
    </source>
</evidence>
<name>A0ABR0STR7_9HYPO</name>
<feature type="region of interest" description="Disordered" evidence="1">
    <location>
        <begin position="1"/>
        <end position="563"/>
    </location>
</feature>
<feature type="compositionally biased region" description="Polar residues" evidence="1">
    <location>
        <begin position="220"/>
        <end position="232"/>
    </location>
</feature>